<sequence length="103" mass="12120">LHQIKLVWVIECSRCILRGYILFIKHCIERLWRHIRQEEPVQSSNVISCCSSNISVKTELTIERTSLCPEYNVLDTGINSSNSVHEYKNQRNSICSEYHRLQK</sequence>
<dbReference type="EMBL" id="HACA01013969">
    <property type="protein sequence ID" value="CDW31330.1"/>
    <property type="molecule type" value="Transcribed_RNA"/>
</dbReference>
<organism evidence="1">
    <name type="scientific">Lepeophtheirus salmonis</name>
    <name type="common">Salmon louse</name>
    <name type="synonym">Caligus salmonis</name>
    <dbReference type="NCBI Taxonomy" id="72036"/>
    <lineage>
        <taxon>Eukaryota</taxon>
        <taxon>Metazoa</taxon>
        <taxon>Ecdysozoa</taxon>
        <taxon>Arthropoda</taxon>
        <taxon>Crustacea</taxon>
        <taxon>Multicrustacea</taxon>
        <taxon>Hexanauplia</taxon>
        <taxon>Copepoda</taxon>
        <taxon>Siphonostomatoida</taxon>
        <taxon>Caligidae</taxon>
        <taxon>Lepeophtheirus</taxon>
    </lineage>
</organism>
<dbReference type="AlphaFoldDB" id="A0A0K2TZQ7"/>
<evidence type="ECO:0000313" key="1">
    <source>
        <dbReference type="EMBL" id="CDW31330.1"/>
    </source>
</evidence>
<protein>
    <submittedName>
        <fullName evidence="1">Uncharacterized protein</fullName>
    </submittedName>
</protein>
<name>A0A0K2TZQ7_LEPSM</name>
<accession>A0A0K2TZQ7</accession>
<feature type="non-terminal residue" evidence="1">
    <location>
        <position position="1"/>
    </location>
</feature>
<reference evidence="1" key="1">
    <citation type="submission" date="2014-05" db="EMBL/GenBank/DDBJ databases">
        <authorList>
            <person name="Chronopoulou M."/>
        </authorList>
    </citation>
    <scope>NUCLEOTIDE SEQUENCE</scope>
    <source>
        <tissue evidence="1">Whole organism</tissue>
    </source>
</reference>
<proteinExistence type="predicted"/>